<gene>
    <name evidence="1" type="ORF">S01H1_40960</name>
</gene>
<dbReference type="AlphaFoldDB" id="X0UWQ3"/>
<protein>
    <submittedName>
        <fullName evidence="1">Uncharacterized protein</fullName>
    </submittedName>
</protein>
<reference evidence="1" key="1">
    <citation type="journal article" date="2014" name="Front. Microbiol.">
        <title>High frequency of phylogenetically diverse reductive dehalogenase-homologous genes in deep subseafloor sedimentary metagenomes.</title>
        <authorList>
            <person name="Kawai M."/>
            <person name="Futagami T."/>
            <person name="Toyoda A."/>
            <person name="Takaki Y."/>
            <person name="Nishi S."/>
            <person name="Hori S."/>
            <person name="Arai W."/>
            <person name="Tsubouchi T."/>
            <person name="Morono Y."/>
            <person name="Uchiyama I."/>
            <person name="Ito T."/>
            <person name="Fujiyama A."/>
            <person name="Inagaki F."/>
            <person name="Takami H."/>
        </authorList>
    </citation>
    <scope>NUCLEOTIDE SEQUENCE</scope>
    <source>
        <strain evidence="1">Expedition CK06-06</strain>
    </source>
</reference>
<accession>X0UWQ3</accession>
<evidence type="ECO:0000313" key="1">
    <source>
        <dbReference type="EMBL" id="GAG10180.1"/>
    </source>
</evidence>
<name>X0UWQ3_9ZZZZ</name>
<sequence length="56" mass="6428">GLRVIQAKRREFFGEDRPLEPLPKHVQLADTRHGIGTANPEKIELIKLGWQENVLI</sequence>
<feature type="non-terminal residue" evidence="1">
    <location>
        <position position="1"/>
    </location>
</feature>
<comment type="caution">
    <text evidence="1">The sequence shown here is derived from an EMBL/GenBank/DDBJ whole genome shotgun (WGS) entry which is preliminary data.</text>
</comment>
<dbReference type="EMBL" id="BARS01025957">
    <property type="protein sequence ID" value="GAG10180.1"/>
    <property type="molecule type" value="Genomic_DNA"/>
</dbReference>
<organism evidence="1">
    <name type="scientific">marine sediment metagenome</name>
    <dbReference type="NCBI Taxonomy" id="412755"/>
    <lineage>
        <taxon>unclassified sequences</taxon>
        <taxon>metagenomes</taxon>
        <taxon>ecological metagenomes</taxon>
    </lineage>
</organism>
<proteinExistence type="predicted"/>